<keyword evidence="1" id="KW-0812">Transmembrane</keyword>
<keyword evidence="3" id="KW-1185">Reference proteome</keyword>
<dbReference type="RefSeq" id="XP_007693903.1">
    <property type="nucleotide sequence ID" value="XM_007695713.1"/>
</dbReference>
<sequence>MASFMLFSLTICFSVGLILISPLAFLDIRNLFRAETQVSEYDYRWEKIMRITFDTGSIGLEITGLVAIATAPHSIEKYFWLDAVIMSNLQLLTSNNLARMLQIFILPPWTIWAVHLVAVLTILDVVAAVTGKTISASYESALLTRFAVASFLSLALSHKQLETHKNSGSERRDEEYMRVLHAFIFANAAAASSQLCSAVFTSSFSLGYRSTSTKLRQGLFIACTATQFLCYLPFYINRIWRRTILPISSWMEGIRHFFAGRFTENDNF</sequence>
<organism evidence="2 3">
    <name type="scientific">Bipolaris oryzae ATCC 44560</name>
    <dbReference type="NCBI Taxonomy" id="930090"/>
    <lineage>
        <taxon>Eukaryota</taxon>
        <taxon>Fungi</taxon>
        <taxon>Dikarya</taxon>
        <taxon>Ascomycota</taxon>
        <taxon>Pezizomycotina</taxon>
        <taxon>Dothideomycetes</taxon>
        <taxon>Pleosporomycetidae</taxon>
        <taxon>Pleosporales</taxon>
        <taxon>Pleosporineae</taxon>
        <taxon>Pleosporaceae</taxon>
        <taxon>Bipolaris</taxon>
    </lineage>
</organism>
<feature type="transmembrane region" description="Helical" evidence="1">
    <location>
        <begin position="218"/>
        <end position="236"/>
    </location>
</feature>
<evidence type="ECO:0000313" key="3">
    <source>
        <dbReference type="Proteomes" id="UP000054032"/>
    </source>
</evidence>
<protein>
    <submittedName>
        <fullName evidence="2">Uncharacterized protein</fullName>
    </submittedName>
</protein>
<dbReference type="GeneID" id="19119726"/>
<evidence type="ECO:0000313" key="2">
    <source>
        <dbReference type="EMBL" id="EUC39576.1"/>
    </source>
</evidence>
<dbReference type="AlphaFoldDB" id="W6Z7B0"/>
<feature type="transmembrane region" description="Helical" evidence="1">
    <location>
        <begin position="109"/>
        <end position="129"/>
    </location>
</feature>
<feature type="transmembrane region" description="Helical" evidence="1">
    <location>
        <begin position="141"/>
        <end position="158"/>
    </location>
</feature>
<dbReference type="Proteomes" id="UP000054032">
    <property type="component" value="Unassembled WGS sequence"/>
</dbReference>
<reference evidence="2 3" key="1">
    <citation type="journal article" date="2013" name="PLoS Genet.">
        <title>Comparative genome structure, secondary metabolite, and effector coding capacity across Cochliobolus pathogens.</title>
        <authorList>
            <person name="Condon B.J."/>
            <person name="Leng Y."/>
            <person name="Wu D."/>
            <person name="Bushley K.E."/>
            <person name="Ohm R.A."/>
            <person name="Otillar R."/>
            <person name="Martin J."/>
            <person name="Schackwitz W."/>
            <person name="Grimwood J."/>
            <person name="MohdZainudin N."/>
            <person name="Xue C."/>
            <person name="Wang R."/>
            <person name="Manning V.A."/>
            <person name="Dhillon B."/>
            <person name="Tu Z.J."/>
            <person name="Steffenson B.J."/>
            <person name="Salamov A."/>
            <person name="Sun H."/>
            <person name="Lowry S."/>
            <person name="LaButti K."/>
            <person name="Han J."/>
            <person name="Copeland A."/>
            <person name="Lindquist E."/>
            <person name="Barry K."/>
            <person name="Schmutz J."/>
            <person name="Baker S.E."/>
            <person name="Ciuffetti L.M."/>
            <person name="Grigoriev I.V."/>
            <person name="Zhong S."/>
            <person name="Turgeon B.G."/>
        </authorList>
    </citation>
    <scope>NUCLEOTIDE SEQUENCE [LARGE SCALE GENOMIC DNA]</scope>
    <source>
        <strain evidence="2 3">ATCC 44560</strain>
    </source>
</reference>
<dbReference type="EMBL" id="KI964325">
    <property type="protein sequence ID" value="EUC39576.1"/>
    <property type="molecule type" value="Genomic_DNA"/>
</dbReference>
<keyword evidence="1" id="KW-0472">Membrane</keyword>
<proteinExistence type="predicted"/>
<feature type="transmembrane region" description="Helical" evidence="1">
    <location>
        <begin position="6"/>
        <end position="26"/>
    </location>
</feature>
<accession>W6Z7B0</accession>
<dbReference type="OrthoDB" id="3694131at2759"/>
<keyword evidence="1" id="KW-1133">Transmembrane helix</keyword>
<dbReference type="KEGG" id="bor:COCMIDRAFT_111189"/>
<name>W6Z7B0_COCMI</name>
<dbReference type="HOGENOM" id="CLU_1038236_0_0_1"/>
<feature type="transmembrane region" description="Helical" evidence="1">
    <location>
        <begin position="179"/>
        <end position="206"/>
    </location>
</feature>
<evidence type="ECO:0000256" key="1">
    <source>
        <dbReference type="SAM" id="Phobius"/>
    </source>
</evidence>
<gene>
    <name evidence="2" type="ORF">COCMIDRAFT_111189</name>
</gene>